<reference evidence="12 13" key="1">
    <citation type="submission" date="2016-08" db="EMBL/GenBank/DDBJ databases">
        <title>Complete Genome Sequence Of The Indigo Reducing Clostridium isatidis DSM15098.</title>
        <authorList>
            <person name="Little G.T."/>
            <person name="Minton N.P."/>
        </authorList>
    </citation>
    <scope>NUCLEOTIDE SEQUENCE [LARGE SCALE GENOMIC DNA]</scope>
    <source>
        <strain evidence="12 13">DSM 15098</strain>
    </source>
</reference>
<dbReference type="PANTHER" id="PTHR30352">
    <property type="entry name" value="PYRUVATE FORMATE-LYASE-ACTIVATING ENZYME"/>
    <property type="match status" value="1"/>
</dbReference>
<dbReference type="Proteomes" id="UP000264883">
    <property type="component" value="Chromosome"/>
</dbReference>
<comment type="cofactor">
    <cofactor evidence="1">
        <name>[4Fe-4S] cluster</name>
        <dbReference type="ChEBI" id="CHEBI:49883"/>
    </cofactor>
</comment>
<evidence type="ECO:0000256" key="8">
    <source>
        <dbReference type="ARBA" id="ARBA00023014"/>
    </source>
</evidence>
<dbReference type="NCBIfam" id="TIGR02494">
    <property type="entry name" value="PFLE_PFLC"/>
    <property type="match status" value="1"/>
</dbReference>
<dbReference type="InterPro" id="IPR017900">
    <property type="entry name" value="4Fe4S_Fe_S_CS"/>
</dbReference>
<evidence type="ECO:0000256" key="2">
    <source>
        <dbReference type="ARBA" id="ARBA00009777"/>
    </source>
</evidence>
<dbReference type="InterPro" id="IPR034457">
    <property type="entry name" value="Organic_radical-activating"/>
</dbReference>
<feature type="domain" description="4Fe-4S ferredoxin-type" evidence="10">
    <location>
        <begin position="77"/>
        <end position="105"/>
    </location>
</feature>
<dbReference type="GO" id="GO:0046872">
    <property type="term" value="F:metal ion binding"/>
    <property type="evidence" value="ECO:0007669"/>
    <property type="project" value="UniProtKB-KW"/>
</dbReference>
<dbReference type="Gene3D" id="3.30.70.20">
    <property type="match status" value="1"/>
</dbReference>
<dbReference type="InterPro" id="IPR007197">
    <property type="entry name" value="rSAM"/>
</dbReference>
<evidence type="ECO:0000256" key="3">
    <source>
        <dbReference type="ARBA" id="ARBA00022485"/>
    </source>
</evidence>
<keyword evidence="3" id="KW-0004">4Fe-4S</keyword>
<sequence>MVEMIKLIEIERFALHDGPGIRTVVFLQGCSLYCPWCANPESQIINKHLMHYKNKCIKCKACLKVCPIKAIDFKGNKIIFNRKICNSCDKCAEACTQNAIAFCGEEKSIEEIIKEIMKDKDYYEDSKGGVTISGGEPFLQYKELLELLRAIKGKNIHTAVETTGNVEYEKFIMAEPLIDLFLFDIKHLNKDKLKDITGGDLNKIIKNLNYIALKNPDKLIVRVPVIPDFNYDDKVINEIMEFVSSYKIKELHLLPFHNLGKNKYEQLGRSYLYKDMKNLNKAELLKYIELGESMNIKVKIGG</sequence>
<dbReference type="InterPro" id="IPR013785">
    <property type="entry name" value="Aldolase_TIM"/>
</dbReference>
<dbReference type="Gene3D" id="3.20.20.70">
    <property type="entry name" value="Aldolase class I"/>
    <property type="match status" value="1"/>
</dbReference>
<dbReference type="PROSITE" id="PS00198">
    <property type="entry name" value="4FE4S_FER_1"/>
    <property type="match status" value="1"/>
</dbReference>
<accession>A0A343JCK0</accession>
<organism evidence="12 13">
    <name type="scientific">Clostridium isatidis</name>
    <dbReference type="NCBI Taxonomy" id="182773"/>
    <lineage>
        <taxon>Bacteria</taxon>
        <taxon>Bacillati</taxon>
        <taxon>Bacillota</taxon>
        <taxon>Clostridia</taxon>
        <taxon>Eubacteriales</taxon>
        <taxon>Clostridiaceae</taxon>
        <taxon>Clostridium</taxon>
    </lineage>
</organism>
<evidence type="ECO:0000256" key="4">
    <source>
        <dbReference type="ARBA" id="ARBA00022691"/>
    </source>
</evidence>
<keyword evidence="7" id="KW-0408">Iron</keyword>
<keyword evidence="5" id="KW-0479">Metal-binding</keyword>
<proteinExistence type="inferred from homology"/>
<dbReference type="InterPro" id="IPR012839">
    <property type="entry name" value="Organic_radical_activase"/>
</dbReference>
<dbReference type="SUPFAM" id="SSF54862">
    <property type="entry name" value="4Fe-4S ferredoxins"/>
    <property type="match status" value="1"/>
</dbReference>
<dbReference type="PROSITE" id="PS01087">
    <property type="entry name" value="RADICAL_ACTIVATING"/>
    <property type="match status" value="1"/>
</dbReference>
<evidence type="ECO:0000313" key="12">
    <source>
        <dbReference type="EMBL" id="ASW43258.1"/>
    </source>
</evidence>
<feature type="domain" description="Radical SAM core" evidence="11">
    <location>
        <begin position="16"/>
        <end position="302"/>
    </location>
</feature>
<dbReference type="InterPro" id="IPR040074">
    <property type="entry name" value="BssD/PflA/YjjW"/>
</dbReference>
<dbReference type="PIRSF" id="PIRSF000371">
    <property type="entry name" value="PFL_act_enz"/>
    <property type="match status" value="1"/>
</dbReference>
<evidence type="ECO:0000259" key="10">
    <source>
        <dbReference type="PROSITE" id="PS51379"/>
    </source>
</evidence>
<dbReference type="SUPFAM" id="SSF102114">
    <property type="entry name" value="Radical SAM enzymes"/>
    <property type="match status" value="1"/>
</dbReference>
<dbReference type="PANTHER" id="PTHR30352:SF4">
    <property type="entry name" value="PYRUVATE FORMATE-LYASE 2-ACTIVATING ENZYME"/>
    <property type="match status" value="1"/>
</dbReference>
<dbReference type="GO" id="GO:0016491">
    <property type="term" value="F:oxidoreductase activity"/>
    <property type="evidence" value="ECO:0007669"/>
    <property type="project" value="UniProtKB-KW"/>
</dbReference>
<evidence type="ECO:0000256" key="1">
    <source>
        <dbReference type="ARBA" id="ARBA00001966"/>
    </source>
</evidence>
<dbReference type="PROSITE" id="PS51918">
    <property type="entry name" value="RADICAL_SAM"/>
    <property type="match status" value="1"/>
</dbReference>
<name>A0A343JCK0_9CLOT</name>
<evidence type="ECO:0000313" key="13">
    <source>
        <dbReference type="Proteomes" id="UP000264883"/>
    </source>
</evidence>
<feature type="domain" description="4Fe-4S ferredoxin-type" evidence="10">
    <location>
        <begin position="47"/>
        <end position="76"/>
    </location>
</feature>
<keyword evidence="4" id="KW-0949">S-adenosyl-L-methionine</keyword>
<evidence type="ECO:0000256" key="5">
    <source>
        <dbReference type="ARBA" id="ARBA00022723"/>
    </source>
</evidence>
<keyword evidence="6" id="KW-0560">Oxidoreductase</keyword>
<dbReference type="KEGG" id="cia:BEN51_07110"/>
<gene>
    <name evidence="12" type="ORF">BEN51_07110</name>
</gene>
<dbReference type="PROSITE" id="PS51379">
    <property type="entry name" value="4FE4S_FER_2"/>
    <property type="match status" value="2"/>
</dbReference>
<comment type="similarity">
    <text evidence="2">Belongs to the organic radical-activating enzymes family.</text>
</comment>
<evidence type="ECO:0000256" key="6">
    <source>
        <dbReference type="ARBA" id="ARBA00023002"/>
    </source>
</evidence>
<dbReference type="InterPro" id="IPR058240">
    <property type="entry name" value="rSAM_sf"/>
</dbReference>
<dbReference type="InterPro" id="IPR017896">
    <property type="entry name" value="4Fe4S_Fe-S-bd"/>
</dbReference>
<dbReference type="GO" id="GO:0051539">
    <property type="term" value="F:4 iron, 4 sulfur cluster binding"/>
    <property type="evidence" value="ECO:0007669"/>
    <property type="project" value="UniProtKB-KW"/>
</dbReference>
<dbReference type="Pfam" id="PF13353">
    <property type="entry name" value="Fer4_12"/>
    <property type="match status" value="1"/>
</dbReference>
<dbReference type="SFLD" id="SFLDG01066">
    <property type="entry name" value="organic_radical-activating_enz"/>
    <property type="match status" value="1"/>
</dbReference>
<evidence type="ECO:0000259" key="11">
    <source>
        <dbReference type="PROSITE" id="PS51918"/>
    </source>
</evidence>
<protein>
    <submittedName>
        <fullName evidence="12">Glycyl-radical enzyme activating protein</fullName>
    </submittedName>
</protein>
<dbReference type="SFLD" id="SFLDG01118">
    <property type="entry name" value="activating_enzymes__group_2"/>
    <property type="match status" value="1"/>
</dbReference>
<dbReference type="SFLD" id="SFLDS00029">
    <property type="entry name" value="Radical_SAM"/>
    <property type="match status" value="1"/>
</dbReference>
<keyword evidence="8" id="KW-0411">Iron-sulfur</keyword>
<comment type="catalytic activity">
    <reaction evidence="9">
        <text>glycyl-[protein] + reduced [flavodoxin] + S-adenosyl-L-methionine = glycin-2-yl radical-[protein] + semiquinone [flavodoxin] + 5'-deoxyadenosine + L-methionine + H(+)</text>
        <dbReference type="Rhea" id="RHEA:61976"/>
        <dbReference type="Rhea" id="RHEA-COMP:10622"/>
        <dbReference type="Rhea" id="RHEA-COMP:14480"/>
        <dbReference type="Rhea" id="RHEA-COMP:15993"/>
        <dbReference type="Rhea" id="RHEA-COMP:15994"/>
        <dbReference type="ChEBI" id="CHEBI:15378"/>
        <dbReference type="ChEBI" id="CHEBI:17319"/>
        <dbReference type="ChEBI" id="CHEBI:29947"/>
        <dbReference type="ChEBI" id="CHEBI:32722"/>
        <dbReference type="ChEBI" id="CHEBI:57618"/>
        <dbReference type="ChEBI" id="CHEBI:57844"/>
        <dbReference type="ChEBI" id="CHEBI:59789"/>
        <dbReference type="ChEBI" id="CHEBI:140311"/>
    </reaction>
</comment>
<evidence type="ECO:0000256" key="9">
    <source>
        <dbReference type="ARBA" id="ARBA00047365"/>
    </source>
</evidence>
<dbReference type="EMBL" id="CP016786">
    <property type="protein sequence ID" value="ASW43258.1"/>
    <property type="molecule type" value="Genomic_DNA"/>
</dbReference>
<dbReference type="AlphaFoldDB" id="A0A343JCK0"/>
<keyword evidence="13" id="KW-1185">Reference proteome</keyword>
<evidence type="ECO:0000256" key="7">
    <source>
        <dbReference type="ARBA" id="ARBA00023004"/>
    </source>
</evidence>
<dbReference type="InterPro" id="IPR001989">
    <property type="entry name" value="Radical_activat_CS"/>
</dbReference>